<gene>
    <name evidence="1" type="ORF">SAMN05421783_15511</name>
</gene>
<dbReference type="AlphaFoldDB" id="A0A1H3DQ73"/>
<protein>
    <submittedName>
        <fullName evidence="1">Uncharacterized protein</fullName>
    </submittedName>
</protein>
<evidence type="ECO:0000313" key="2">
    <source>
        <dbReference type="Proteomes" id="UP000198816"/>
    </source>
</evidence>
<proteinExistence type="predicted"/>
<dbReference type="Proteomes" id="UP000198816">
    <property type="component" value="Unassembled WGS sequence"/>
</dbReference>
<dbReference type="RefSeq" id="WP_093038577.1">
    <property type="nucleotide sequence ID" value="NZ_FNNZ01000055.1"/>
</dbReference>
<keyword evidence="2" id="KW-1185">Reference proteome</keyword>
<reference evidence="2" key="1">
    <citation type="submission" date="2016-10" db="EMBL/GenBank/DDBJ databases">
        <authorList>
            <person name="Varghese N."/>
            <person name="Submissions S."/>
        </authorList>
    </citation>
    <scope>NUCLEOTIDE SEQUENCE [LARGE SCALE GENOMIC DNA]</scope>
    <source>
        <strain evidence="2">DSM 217</strain>
    </source>
</reference>
<organism evidence="1 2">
    <name type="scientific">Thiocapsa roseopersicina</name>
    <dbReference type="NCBI Taxonomy" id="1058"/>
    <lineage>
        <taxon>Bacteria</taxon>
        <taxon>Pseudomonadati</taxon>
        <taxon>Pseudomonadota</taxon>
        <taxon>Gammaproteobacteria</taxon>
        <taxon>Chromatiales</taxon>
        <taxon>Chromatiaceae</taxon>
        <taxon>Thiocapsa</taxon>
    </lineage>
</organism>
<name>A0A1H3DQ73_THIRO</name>
<sequence>MSTLQRHYSALEHSRTLQRIAYVIDEVPVSLDTEARAKAAILATVTPVLRDIDDGRLSGSPAAEARLSALIGVALSIIAAGPRPS</sequence>
<dbReference type="STRING" id="1058.SAMN05421783_15511"/>
<accession>A0A1H3DQ73</accession>
<dbReference type="EMBL" id="FNNZ01000055">
    <property type="protein sequence ID" value="SDX68565.1"/>
    <property type="molecule type" value="Genomic_DNA"/>
</dbReference>
<dbReference type="OrthoDB" id="9856745at2"/>
<evidence type="ECO:0000313" key="1">
    <source>
        <dbReference type="EMBL" id="SDX68565.1"/>
    </source>
</evidence>